<dbReference type="HAMAP" id="MF_00530">
    <property type="entry name" value="ATP_synth_epsil_bac"/>
    <property type="match status" value="1"/>
</dbReference>
<dbReference type="FunFam" id="2.60.15.10:FF:000001">
    <property type="entry name" value="ATP synthase epsilon chain"/>
    <property type="match status" value="1"/>
</dbReference>
<dbReference type="InterPro" id="IPR020547">
    <property type="entry name" value="ATP_synth_F1_esu_C"/>
</dbReference>
<evidence type="ECO:0000256" key="4">
    <source>
        <dbReference type="ARBA" id="ARBA00011648"/>
    </source>
</evidence>
<dbReference type="GO" id="GO:0046933">
    <property type="term" value="F:proton-transporting ATP synthase activity, rotational mechanism"/>
    <property type="evidence" value="ECO:0007669"/>
    <property type="project" value="UniProtKB-UniRule"/>
</dbReference>
<dbReference type="InterPro" id="IPR020546">
    <property type="entry name" value="ATP_synth_F1_dsu/esu_N"/>
</dbReference>
<evidence type="ECO:0000313" key="27">
    <source>
        <dbReference type="EMBL" id="QQA62240.1"/>
    </source>
</evidence>
<dbReference type="Proteomes" id="UP000515756">
    <property type="component" value="Chromosome"/>
</dbReference>
<dbReference type="EMBL" id="BPNI01000050">
    <property type="protein sequence ID" value="GJA41749.1"/>
    <property type="molecule type" value="Genomic_DNA"/>
</dbReference>
<keyword evidence="8 15" id="KW-0375">Hydrogen ion transport</keyword>
<evidence type="ECO:0000256" key="16">
    <source>
        <dbReference type="RuleBase" id="RU003656"/>
    </source>
</evidence>
<dbReference type="EMBL" id="CP025706">
    <property type="protein sequence ID" value="AXB07317.2"/>
    <property type="molecule type" value="Genomic_DNA"/>
</dbReference>
<evidence type="ECO:0000256" key="8">
    <source>
        <dbReference type="ARBA" id="ARBA00022781"/>
    </source>
</evidence>
<evidence type="ECO:0000256" key="10">
    <source>
        <dbReference type="ARBA" id="ARBA00023136"/>
    </source>
</evidence>
<dbReference type="Proteomes" id="UP001163285">
    <property type="component" value="Chromosome"/>
</dbReference>
<dbReference type="EMBL" id="CP065937">
    <property type="protein sequence ID" value="QQA62240.1"/>
    <property type="molecule type" value="Genomic_DNA"/>
</dbReference>
<dbReference type="InterPro" id="IPR001469">
    <property type="entry name" value="ATP_synth_F1_dsu/esu"/>
</dbReference>
<evidence type="ECO:0000256" key="7">
    <source>
        <dbReference type="ARBA" id="ARBA00022475"/>
    </source>
</evidence>
<evidence type="ECO:0000256" key="6">
    <source>
        <dbReference type="ARBA" id="ARBA00022448"/>
    </source>
</evidence>
<dbReference type="Proteomes" id="UP001218423">
    <property type="component" value="Chromosome"/>
</dbReference>
<evidence type="ECO:0000256" key="2">
    <source>
        <dbReference type="ARBA" id="ARBA00004202"/>
    </source>
</evidence>
<dbReference type="InterPro" id="IPR036771">
    <property type="entry name" value="ATPsynth_dsu/esu_N"/>
</dbReference>
<keyword evidence="11 15" id="KW-0139">CF(1)</keyword>
<dbReference type="EMBL" id="JAOCIZ010000031">
    <property type="protein sequence ID" value="MDH1505339.1"/>
    <property type="molecule type" value="Genomic_DNA"/>
</dbReference>
<dbReference type="Proteomes" id="UP000266778">
    <property type="component" value="Chromosome"/>
</dbReference>
<evidence type="ECO:0000256" key="9">
    <source>
        <dbReference type="ARBA" id="ARBA00023065"/>
    </source>
</evidence>
<accession>A0A081LLP1</accession>
<dbReference type="Proteomes" id="UP001160758">
    <property type="component" value="Unassembled WGS sequence"/>
</dbReference>
<protein>
    <recommendedName>
        <fullName evidence="5 15">ATP synthase epsilon chain</fullName>
    </recommendedName>
    <alternativeName>
        <fullName evidence="14 15">ATP synthase F1 sector epsilon subunit</fullName>
    </alternativeName>
    <alternativeName>
        <fullName evidence="13 15">F-ATPase epsilon subunit</fullName>
    </alternativeName>
</protein>
<evidence type="ECO:0000313" key="28">
    <source>
        <dbReference type="EMBL" id="UZC85255.1"/>
    </source>
</evidence>
<dbReference type="SUPFAM" id="SSF51344">
    <property type="entry name" value="Epsilon subunit of F1F0-ATP synthase N-terminal domain"/>
    <property type="match status" value="1"/>
</dbReference>
<feature type="domain" description="ATP synthase F1 complex delta/epsilon subunit N-terminal" evidence="18">
    <location>
        <begin position="7"/>
        <end position="86"/>
    </location>
</feature>
<dbReference type="SUPFAM" id="SSF46604">
    <property type="entry name" value="Epsilon subunit of F1F0-ATP synthase C-terminal domain"/>
    <property type="match status" value="1"/>
</dbReference>
<dbReference type="AlphaFoldDB" id="A0A081LLP1"/>
<dbReference type="GO" id="GO:0005886">
    <property type="term" value="C:plasma membrane"/>
    <property type="evidence" value="ECO:0007669"/>
    <property type="project" value="UniProtKB-SubCell"/>
</dbReference>
<evidence type="ECO:0000313" key="33">
    <source>
        <dbReference type="Proteomes" id="UP001304847"/>
    </source>
</evidence>
<evidence type="ECO:0000313" key="30">
    <source>
        <dbReference type="Proteomes" id="UP000515756"/>
    </source>
</evidence>
<evidence type="ECO:0000256" key="13">
    <source>
        <dbReference type="ARBA" id="ARBA00030215"/>
    </source>
</evidence>
<dbReference type="EMBL" id="BPOP01000049">
    <property type="protein sequence ID" value="GJB93528.1"/>
    <property type="molecule type" value="Genomic_DNA"/>
</dbReference>
<dbReference type="EMBL" id="CP110176">
    <property type="protein sequence ID" value="UZC85255.1"/>
    <property type="molecule type" value="Genomic_DNA"/>
</dbReference>
<reference evidence="26 33" key="8">
    <citation type="submission" date="2023-12" db="EMBL/GenBank/DDBJ databases">
        <title>Characterization of antibiotic resistance in Aeromonas spp. in hospital effluent.</title>
        <authorList>
            <person name="Negoseki B.R.S."/>
            <person name="Krul D."/>
            <person name="Siqueira A.C."/>
            <person name="Almeida M."/>
            <person name="Mesa D."/>
            <person name="Conte D."/>
            <person name="Dalla-Costa L.M."/>
        </authorList>
    </citation>
    <scope>NUCLEOTIDE SEQUENCE [LARGE SCALE GENOMIC DNA]</scope>
    <source>
        <strain evidence="26 33">36v</strain>
    </source>
</reference>
<dbReference type="PANTHER" id="PTHR13822">
    <property type="entry name" value="ATP SYNTHASE DELTA/EPSILON CHAIN"/>
    <property type="match status" value="1"/>
</dbReference>
<evidence type="ECO:0000313" key="31">
    <source>
        <dbReference type="Proteomes" id="UP000737420"/>
    </source>
</evidence>
<dbReference type="Proteomes" id="UP001304847">
    <property type="component" value="Unassembled WGS sequence"/>
</dbReference>
<keyword evidence="7 15" id="KW-1003">Cell membrane</keyword>
<evidence type="ECO:0000256" key="11">
    <source>
        <dbReference type="ARBA" id="ARBA00023196"/>
    </source>
</evidence>
<evidence type="ECO:0000313" key="21">
    <source>
        <dbReference type="EMBL" id="GJA41749.1"/>
    </source>
</evidence>
<dbReference type="Pfam" id="PF02823">
    <property type="entry name" value="ATP-synt_DE_N"/>
    <property type="match status" value="1"/>
</dbReference>
<reference evidence="20 30" key="2">
    <citation type="submission" date="2019-12" db="EMBL/GenBank/DDBJ databases">
        <title>complete genome sequences of Aeromonas caviae str. WP2-W18-ESBL-01 isolated from wastewater treatment plant effluent.</title>
        <authorList>
            <person name="Sekizuka T."/>
            <person name="Itokawa K."/>
            <person name="Yatsu K."/>
            <person name="Inamine Y."/>
            <person name="Kuroda M."/>
        </authorList>
    </citation>
    <scope>NUCLEOTIDE SEQUENCE [LARGE SCALE GENOMIC DNA]</scope>
    <source>
        <strain evidence="20 30">WP2-W18-ESBL-01</strain>
    </source>
</reference>
<dbReference type="Proteomes" id="UP000886939">
    <property type="component" value="Unassembled WGS sequence"/>
</dbReference>
<comment type="function">
    <text evidence="1 15">Produces ATP from ADP in the presence of a proton gradient across the membrane.</text>
</comment>
<dbReference type="NCBIfam" id="NF001847">
    <property type="entry name" value="PRK00571.1-4"/>
    <property type="match status" value="1"/>
</dbReference>
<dbReference type="Gene3D" id="1.20.5.440">
    <property type="entry name" value="ATP synthase delta/epsilon subunit, C-terminal domain"/>
    <property type="match status" value="1"/>
</dbReference>
<keyword evidence="12 15" id="KW-0066">ATP synthesis</keyword>
<evidence type="ECO:0000259" key="17">
    <source>
        <dbReference type="Pfam" id="PF00401"/>
    </source>
</evidence>
<dbReference type="EMBL" id="AP021927">
    <property type="protein sequence ID" value="BBQ32728.1"/>
    <property type="molecule type" value="Genomic_DNA"/>
</dbReference>
<evidence type="ECO:0000259" key="18">
    <source>
        <dbReference type="Pfam" id="PF02823"/>
    </source>
</evidence>
<dbReference type="GO" id="GO:0045259">
    <property type="term" value="C:proton-transporting ATP synthase complex"/>
    <property type="evidence" value="ECO:0007669"/>
    <property type="project" value="UniProtKB-KW"/>
</dbReference>
<evidence type="ECO:0000256" key="15">
    <source>
        <dbReference type="HAMAP-Rule" id="MF_00530"/>
    </source>
</evidence>
<keyword evidence="6 15" id="KW-0813">Transport</keyword>
<comment type="subcellular location">
    <subcellularLocation>
        <location evidence="2 15">Cell membrane</location>
        <topology evidence="2 15">Peripheral membrane protein</topology>
    </subcellularLocation>
</comment>
<evidence type="ECO:0000256" key="5">
    <source>
        <dbReference type="ARBA" id="ARBA00014480"/>
    </source>
</evidence>
<evidence type="ECO:0000256" key="14">
    <source>
        <dbReference type="ARBA" id="ARBA00031795"/>
    </source>
</evidence>
<organism evidence="24 32">
    <name type="scientific">Aeromonas caviae</name>
    <name type="common">Aeromonas punctata</name>
    <dbReference type="NCBI Taxonomy" id="648"/>
    <lineage>
        <taxon>Bacteria</taxon>
        <taxon>Pseudomonadati</taxon>
        <taxon>Pseudomonadota</taxon>
        <taxon>Gammaproteobacteria</taxon>
        <taxon>Aeromonadales</taxon>
        <taxon>Aeromonadaceae</taxon>
        <taxon>Aeromonas</taxon>
    </lineage>
</organism>
<keyword evidence="9 15" id="KW-0406">Ion transport</keyword>
<proteinExistence type="inferred from homology"/>
<reference evidence="29" key="6">
    <citation type="submission" date="2023-03" db="EMBL/GenBank/DDBJ databases">
        <title>Aeromonas caviae strain AC1520.</title>
        <authorList>
            <person name="Xie T."/>
            <person name="Zhang Q."/>
            <person name="Deng J."/>
            <person name="Li X."/>
        </authorList>
    </citation>
    <scope>NUCLEOTIDE SEQUENCE</scope>
    <source>
        <strain evidence="29">AC1520</strain>
    </source>
</reference>
<dbReference type="Pfam" id="PF00401">
    <property type="entry name" value="ATP-synt_DE"/>
    <property type="match status" value="1"/>
</dbReference>
<evidence type="ECO:0000313" key="23">
    <source>
        <dbReference type="EMBL" id="GJB93528.1"/>
    </source>
</evidence>
<feature type="domain" description="ATP synthase epsilon subunit C-terminal" evidence="17">
    <location>
        <begin position="90"/>
        <end position="134"/>
    </location>
</feature>
<dbReference type="FunFam" id="1.20.5.440:FF:000001">
    <property type="entry name" value="ATP synthase epsilon chain"/>
    <property type="match status" value="1"/>
</dbReference>
<dbReference type="InterPro" id="IPR036794">
    <property type="entry name" value="ATP_F1_dsu/esu_C_sf"/>
</dbReference>
<evidence type="ECO:0000313" key="29">
    <source>
        <dbReference type="EMBL" id="WFF97990.1"/>
    </source>
</evidence>
<evidence type="ECO:0000313" key="26">
    <source>
        <dbReference type="EMBL" id="MEA9435624.1"/>
    </source>
</evidence>
<evidence type="ECO:0000313" key="19">
    <source>
        <dbReference type="EMBL" id="AXB07317.2"/>
    </source>
</evidence>
<dbReference type="GeneID" id="99814097"/>
<evidence type="ECO:0000256" key="12">
    <source>
        <dbReference type="ARBA" id="ARBA00023310"/>
    </source>
</evidence>
<dbReference type="Proteomes" id="UP000886934">
    <property type="component" value="Unassembled WGS sequence"/>
</dbReference>
<dbReference type="CDD" id="cd12152">
    <property type="entry name" value="F1-ATPase_delta"/>
    <property type="match status" value="1"/>
</dbReference>
<dbReference type="EMBL" id="BPNN01000007">
    <property type="protein sequence ID" value="GJA62128.1"/>
    <property type="molecule type" value="Genomic_DNA"/>
</dbReference>
<keyword evidence="10 15" id="KW-0472">Membrane</keyword>
<reference evidence="19" key="1">
    <citation type="journal article" date="2019" name="J Environ">
        <title>Genetic characterization and potential molecular dissemination mechanism of tet (31) gene in Aeromonas caviae from an oxytetracycline wastewater treatment system.</title>
        <authorList>
            <person name="Shi Y."/>
            <person name="Tian Z."/>
            <person name="Leclercq S.O."/>
            <person name="Zhang H."/>
            <person name="Yang M."/>
            <person name="Zhang Y."/>
        </authorList>
    </citation>
    <scope>NUCLEOTIDE SEQUENCE</scope>
    <source>
        <strain evidence="19">T25-39</strain>
    </source>
</reference>
<dbReference type="Proteomes" id="UP001161704">
    <property type="component" value="Unassembled WGS sequence"/>
</dbReference>
<evidence type="ECO:0000256" key="1">
    <source>
        <dbReference type="ARBA" id="ARBA00003543"/>
    </source>
</evidence>
<reference evidence="28" key="7">
    <citation type="submission" date="2023-04" db="EMBL/GenBank/DDBJ databases">
        <title>Whole Genome Sequence of Multi-drug resistant Aeromonas caviae as a gut pathogen in newborn.</title>
        <authorList>
            <person name="Jadhav S.V."/>
            <person name="Saroj S.D."/>
            <person name="Saha U.B."/>
            <person name="Sen S."/>
            <person name="Kher A."/>
        </authorList>
    </citation>
    <scope>NUCLEOTIDE SEQUENCE</scope>
    <source>
        <strain evidence="28">SVJ23</strain>
    </source>
</reference>
<dbReference type="GO" id="GO:0005524">
    <property type="term" value="F:ATP binding"/>
    <property type="evidence" value="ECO:0007669"/>
    <property type="project" value="UniProtKB-UniRule"/>
</dbReference>
<keyword evidence="33" id="KW-1185">Reference proteome</keyword>
<dbReference type="EMBL" id="JAYGOJ010000026">
    <property type="protein sequence ID" value="MEA9435624.1"/>
    <property type="molecule type" value="Genomic_DNA"/>
</dbReference>
<dbReference type="EMBL" id="JAOCFT010000001">
    <property type="protein sequence ID" value="MDH1900178.1"/>
    <property type="molecule type" value="Genomic_DNA"/>
</dbReference>
<dbReference type="Gene3D" id="2.60.15.10">
    <property type="entry name" value="F0F1 ATP synthase delta/epsilon subunit, N-terminal"/>
    <property type="match status" value="1"/>
</dbReference>
<evidence type="ECO:0000313" key="24">
    <source>
        <dbReference type="EMBL" id="MDH1505339.1"/>
    </source>
</evidence>
<evidence type="ECO:0000256" key="3">
    <source>
        <dbReference type="ARBA" id="ARBA00005712"/>
    </source>
</evidence>
<dbReference type="Proteomes" id="UP000737420">
    <property type="component" value="Unassembled WGS sequence"/>
</dbReference>
<evidence type="ECO:0000313" key="22">
    <source>
        <dbReference type="EMBL" id="GJA62128.1"/>
    </source>
</evidence>
<dbReference type="EMBL" id="CP120942">
    <property type="protein sequence ID" value="WFF97990.1"/>
    <property type="molecule type" value="Genomic_DNA"/>
</dbReference>
<comment type="similarity">
    <text evidence="3 15 16">Belongs to the ATPase epsilon chain family.</text>
</comment>
<dbReference type="NCBIfam" id="TIGR01216">
    <property type="entry name" value="ATP_synt_epsi"/>
    <property type="match status" value="1"/>
</dbReference>
<sequence length="142" mass="15368">MAEMISFHLDVVSAEGKLFSGRVQSAQVSGSEGELGLRHGHAPLLTAIKPGLVRLIKQNGSEEVLYISGGMLEVQPEAVTVLADTAIRADDLDEAKAQEAKRRAEERINSSHGDIDYAQASAELAKAMAQLRVIDIVKKNYR</sequence>
<evidence type="ECO:0000313" key="25">
    <source>
        <dbReference type="EMBL" id="MDH1900178.1"/>
    </source>
</evidence>
<reference evidence="27" key="3">
    <citation type="submission" date="2020-12" db="EMBL/GenBank/DDBJ databases">
        <title>GES Beta-lactamases isolated from hospital effluents in Brazil.</title>
        <authorList>
            <person name="Conte D."/>
            <person name="Mesa D."/>
            <person name="Palmeiro J.K."/>
            <person name="Dalla-Costa L.M."/>
        </authorList>
    </citation>
    <scope>NUCLEOTIDE SEQUENCE [LARGE SCALE GENOMIC DNA]</scope>
    <source>
        <strain evidence="27">Aero21</strain>
    </source>
</reference>
<comment type="subunit">
    <text evidence="4 15 16">F-type ATPases have 2 components, CF(1) - the catalytic core - and CF(0) - the membrane proton channel. CF(1) has five subunits: alpha(3), beta(3), gamma(1), delta(1), epsilon(1). CF(0) has three main subunits: a, b and c.</text>
</comment>
<dbReference type="RefSeq" id="WP_010672259.1">
    <property type="nucleotide sequence ID" value="NZ_AP019195.1"/>
</dbReference>
<reference evidence="24" key="5">
    <citation type="submission" date="2022-09" db="EMBL/GenBank/DDBJ databases">
        <title>Intensive care unit water sources are persistently colonized with multi-drug resistant bacteria and are the site of extensive horizontal gene transfer of antibiotic resistance genes.</title>
        <authorList>
            <person name="Diorio-Toth L."/>
        </authorList>
    </citation>
    <scope>NUCLEOTIDE SEQUENCE</scope>
    <source>
        <strain evidence="24">GD03710</strain>
        <strain evidence="25">GD03796</strain>
    </source>
</reference>
<gene>
    <name evidence="15 19" type="primary">atpC</name>
    <name evidence="19" type="ORF">C1C91_08435</name>
    <name evidence="27" type="ORF">JC965_07070</name>
    <name evidence="21" type="ORF">KAM343_25450</name>
    <name evidence="22" type="ORF">KAM351_07390</name>
    <name evidence="23" type="ORF">KAM382_35890</name>
    <name evidence="25" type="ORF">N5I07_22060</name>
    <name evidence="24" type="ORF">N5I20_09735</name>
    <name evidence="28" type="ORF">OJY61_15560</name>
    <name evidence="29" type="ORF">P5S46_20690</name>
    <name evidence="26" type="ORF">VCX44_07220</name>
    <name evidence="20" type="ORF">WP2W18E01_43100</name>
</gene>
<name>A0A081LLP1_AERCA</name>
<reference evidence="21 31" key="4">
    <citation type="submission" date="2021-07" db="EMBL/GenBank/DDBJ databases">
        <title>Draft genome sequence of carbapenem-resistant Aeromonas spp. in Japan.</title>
        <authorList>
            <person name="Maehana S."/>
            <person name="Suzuki M."/>
            <person name="Kitasato H."/>
        </authorList>
    </citation>
    <scope>NUCLEOTIDE SEQUENCE [LARGE SCALE GENOMIC DNA]</scope>
    <source>
        <strain evidence="21">KAM343</strain>
        <strain evidence="22">KAM351</strain>
        <strain evidence="23 31">KAM382</strain>
    </source>
</reference>
<evidence type="ECO:0000313" key="32">
    <source>
        <dbReference type="Proteomes" id="UP001161704"/>
    </source>
</evidence>
<dbReference type="PANTHER" id="PTHR13822:SF10">
    <property type="entry name" value="ATP SYNTHASE EPSILON CHAIN, CHLOROPLASTIC"/>
    <property type="match status" value="1"/>
</dbReference>
<evidence type="ECO:0000313" key="20">
    <source>
        <dbReference type="EMBL" id="BBQ32728.1"/>
    </source>
</evidence>